<evidence type="ECO:0000313" key="1">
    <source>
        <dbReference type="EMBL" id="TVX89403.1"/>
    </source>
</evidence>
<evidence type="ECO:0000313" key="2">
    <source>
        <dbReference type="Proteomes" id="UP000318102"/>
    </source>
</evidence>
<dbReference type="RefSeq" id="WP_144991904.1">
    <property type="nucleotide sequence ID" value="NZ_VNJK01000002.1"/>
</dbReference>
<dbReference type="Proteomes" id="UP000318102">
    <property type="component" value="Unassembled WGS sequence"/>
</dbReference>
<sequence length="369" mass="43623">MSYRIAYLMHVDWNWIKQRPHFLAEKLSDLYKVDLFYVKKYTDNNSIKNSRASSLKQIETLKKVPMSARYRLLRMAETAINHNKLKQIYNGDYTVIWITSPILLQFIDISRLNNSIIVYDCMDDVMGFPQKREIKDFIYGLEQQLIQRADFIFASSANLKLKMKERGSGDNVYVVNNAIERQSVFQHDIQYTNLAERKKLFSITYFGTIGEWVDFEAILEVVNTFDDVEIVLYGPKEIEIPSHPRIQYRGTVKHEELFNHCQMADAFIMPFKINELILSVDPVKVYEYIALHKPTIVVKYQETIKFNDYAYLYSNNNDLVNIVRELLQEPRTKSSKEATMNFINNNGWDERIVEVQTIIQKYIERNNHF</sequence>
<dbReference type="InterPro" id="IPR050194">
    <property type="entry name" value="Glycosyltransferase_grp1"/>
</dbReference>
<dbReference type="OrthoDB" id="9816564at2"/>
<organism evidence="1 2">
    <name type="scientific">Paenibacillus agilis</name>
    <dbReference type="NCBI Taxonomy" id="3020863"/>
    <lineage>
        <taxon>Bacteria</taxon>
        <taxon>Bacillati</taxon>
        <taxon>Bacillota</taxon>
        <taxon>Bacilli</taxon>
        <taxon>Bacillales</taxon>
        <taxon>Paenibacillaceae</taxon>
        <taxon>Paenibacillus</taxon>
    </lineage>
</organism>
<dbReference type="Gene3D" id="3.40.50.2000">
    <property type="entry name" value="Glycogen Phosphorylase B"/>
    <property type="match status" value="1"/>
</dbReference>
<keyword evidence="2" id="KW-1185">Reference proteome</keyword>
<proteinExistence type="predicted"/>
<dbReference type="Gene3D" id="3.40.50.11010">
    <property type="match status" value="1"/>
</dbReference>
<dbReference type="PANTHER" id="PTHR45947">
    <property type="entry name" value="SULFOQUINOVOSYL TRANSFERASE SQD2"/>
    <property type="match status" value="1"/>
</dbReference>
<dbReference type="GO" id="GO:0016757">
    <property type="term" value="F:glycosyltransferase activity"/>
    <property type="evidence" value="ECO:0007669"/>
    <property type="project" value="TreeGrafter"/>
</dbReference>
<dbReference type="SUPFAM" id="SSF53756">
    <property type="entry name" value="UDP-Glycosyltransferase/glycogen phosphorylase"/>
    <property type="match status" value="1"/>
</dbReference>
<dbReference type="EMBL" id="VNJK01000002">
    <property type="protein sequence ID" value="TVX89403.1"/>
    <property type="molecule type" value="Genomic_DNA"/>
</dbReference>
<dbReference type="AlphaFoldDB" id="A0A559IPD2"/>
<comment type="caution">
    <text evidence="1">The sequence shown here is derived from an EMBL/GenBank/DDBJ whole genome shotgun (WGS) entry which is preliminary data.</text>
</comment>
<gene>
    <name evidence="1" type="ORF">FPZ44_16595</name>
</gene>
<dbReference type="PANTHER" id="PTHR45947:SF3">
    <property type="entry name" value="SULFOQUINOVOSYL TRANSFERASE SQD2"/>
    <property type="match status" value="1"/>
</dbReference>
<protein>
    <submittedName>
        <fullName evidence="1">Glycosyltransferase family 1 protein</fullName>
    </submittedName>
</protein>
<reference evidence="1 2" key="1">
    <citation type="submission" date="2019-07" db="EMBL/GenBank/DDBJ databases">
        <authorList>
            <person name="Kim J."/>
        </authorList>
    </citation>
    <scope>NUCLEOTIDE SEQUENCE [LARGE SCALE GENOMIC DNA]</scope>
    <source>
        <strain evidence="1 2">N4</strain>
    </source>
</reference>
<accession>A0A559IPD2</accession>
<name>A0A559IPD2_9BACL</name>